<gene>
    <name evidence="1" type="ORF">LC087_10085</name>
</gene>
<organism evidence="1 2">
    <name type="scientific">Bacillus carboniphilus</name>
    <dbReference type="NCBI Taxonomy" id="86663"/>
    <lineage>
        <taxon>Bacteria</taxon>
        <taxon>Bacillati</taxon>
        <taxon>Bacillota</taxon>
        <taxon>Bacilli</taxon>
        <taxon>Bacillales</taxon>
        <taxon>Bacillaceae</taxon>
        <taxon>Bacillus</taxon>
    </lineage>
</organism>
<dbReference type="SUPFAM" id="SSF57938">
    <property type="entry name" value="DnaJ/Hsp40 cysteine-rich domain"/>
    <property type="match status" value="1"/>
</dbReference>
<dbReference type="EMBL" id="CP129013">
    <property type="protein sequence ID" value="WLR41283.1"/>
    <property type="molecule type" value="Genomic_DNA"/>
</dbReference>
<reference evidence="1 2" key="1">
    <citation type="submission" date="2023-06" db="EMBL/GenBank/DDBJ databases">
        <title>Five Gram-positive bacteria isolated from mangrove sediments in Shenzhen, Guangdong, China.</title>
        <authorList>
            <person name="Yu S."/>
            <person name="Zheng W."/>
            <person name="Huang Y."/>
        </authorList>
    </citation>
    <scope>NUCLEOTIDE SEQUENCE [LARGE SCALE GENOMIC DNA]</scope>
    <source>
        <strain evidence="1 2">SaN35-3</strain>
    </source>
</reference>
<dbReference type="InterPro" id="IPR035272">
    <property type="entry name" value="DUF5351"/>
</dbReference>
<dbReference type="Pfam" id="PF17302">
    <property type="entry name" value="DUF5351"/>
    <property type="match status" value="1"/>
</dbReference>
<dbReference type="RefSeq" id="WP_226540295.1">
    <property type="nucleotide sequence ID" value="NZ_CP129013.1"/>
</dbReference>
<dbReference type="Gene3D" id="6.20.20.10">
    <property type="match status" value="1"/>
</dbReference>
<protein>
    <submittedName>
        <fullName evidence="1">YuiA family protein</fullName>
    </submittedName>
</protein>
<evidence type="ECO:0000313" key="2">
    <source>
        <dbReference type="Proteomes" id="UP001197974"/>
    </source>
</evidence>
<dbReference type="InterPro" id="IPR036410">
    <property type="entry name" value="HSP_DnaJ_Cys-rich_dom_sf"/>
</dbReference>
<proteinExistence type="predicted"/>
<name>A0ABY9JSQ2_9BACI</name>
<evidence type="ECO:0000313" key="1">
    <source>
        <dbReference type="EMBL" id="WLR41283.1"/>
    </source>
</evidence>
<dbReference type="Proteomes" id="UP001197974">
    <property type="component" value="Chromosome"/>
</dbReference>
<keyword evidence="2" id="KW-1185">Reference proteome</keyword>
<accession>A0ABY9JSQ2</accession>
<sequence length="48" mass="5150">MYLSSSPKNQCPYCSGKGYFQLLLGGSETCSKCQGTGVTDETSKITFC</sequence>